<evidence type="ECO:0000259" key="6">
    <source>
        <dbReference type="PROSITE" id="PS50850"/>
    </source>
</evidence>
<keyword evidence="4 7" id="KW-0456">Lyase</keyword>
<dbReference type="GO" id="GO:0016020">
    <property type="term" value="C:membrane"/>
    <property type="evidence" value="ECO:0007669"/>
    <property type="project" value="UniProtKB-SubCell"/>
</dbReference>
<comment type="subcellular location">
    <subcellularLocation>
        <location evidence="1">Membrane</location>
        <topology evidence="1">Multi-pass membrane protein</topology>
    </subcellularLocation>
</comment>
<dbReference type="InterPro" id="IPR005922">
    <property type="entry name" value="Phe_NH3-lyase"/>
</dbReference>
<protein>
    <submittedName>
        <fullName evidence="7">Phenylalanine ammonia-lyase</fullName>
    </submittedName>
</protein>
<keyword evidence="8" id="KW-1185">Reference proteome</keyword>
<feature type="transmembrane region" description="Helical" evidence="5">
    <location>
        <begin position="1077"/>
        <end position="1099"/>
    </location>
</feature>
<dbReference type="Gene3D" id="1.20.200.10">
    <property type="entry name" value="Fumarase/aspartase (Central domain)"/>
    <property type="match status" value="1"/>
</dbReference>
<dbReference type="SUPFAM" id="SSF48557">
    <property type="entry name" value="L-aspartase-like"/>
    <property type="match status" value="1"/>
</dbReference>
<dbReference type="PROSITE" id="PS50850">
    <property type="entry name" value="MFS"/>
    <property type="match status" value="1"/>
</dbReference>
<feature type="transmembrane region" description="Helical" evidence="5">
    <location>
        <begin position="972"/>
        <end position="994"/>
    </location>
</feature>
<accession>A0A8H6DDJ6</accession>
<feature type="transmembrane region" description="Helical" evidence="5">
    <location>
        <begin position="936"/>
        <end position="957"/>
    </location>
</feature>
<dbReference type="GO" id="GO:0022857">
    <property type="term" value="F:transmembrane transporter activity"/>
    <property type="evidence" value="ECO:0007669"/>
    <property type="project" value="InterPro"/>
</dbReference>
<evidence type="ECO:0000256" key="2">
    <source>
        <dbReference type="ARBA" id="ARBA00007238"/>
    </source>
</evidence>
<evidence type="ECO:0000313" key="7">
    <source>
        <dbReference type="EMBL" id="KAF5713561.1"/>
    </source>
</evidence>
<evidence type="ECO:0000256" key="4">
    <source>
        <dbReference type="RuleBase" id="RU003954"/>
    </source>
</evidence>
<evidence type="ECO:0000256" key="3">
    <source>
        <dbReference type="ARBA" id="ARBA00023180"/>
    </source>
</evidence>
<dbReference type="InterPro" id="IPR022313">
    <property type="entry name" value="Phe/His_NH3-lyase_AS"/>
</dbReference>
<dbReference type="Pfam" id="PF07690">
    <property type="entry name" value="MFS_1"/>
    <property type="match status" value="2"/>
</dbReference>
<feature type="domain" description="Major facilitator superfamily (MFS) profile" evidence="6">
    <location>
        <begin position="687"/>
        <end position="1137"/>
    </location>
</feature>
<feature type="transmembrane region" description="Helical" evidence="5">
    <location>
        <begin position="1033"/>
        <end position="1056"/>
    </location>
</feature>
<dbReference type="InterPro" id="IPR020846">
    <property type="entry name" value="MFS_dom"/>
</dbReference>
<keyword evidence="3" id="KW-0325">Glycoprotein</keyword>
<keyword evidence="5" id="KW-1133">Transmembrane helix</keyword>
<dbReference type="Pfam" id="PF00221">
    <property type="entry name" value="Lyase_aromatic"/>
    <property type="match status" value="1"/>
</dbReference>
<keyword evidence="5" id="KW-0472">Membrane</keyword>
<evidence type="ECO:0000313" key="8">
    <source>
        <dbReference type="Proteomes" id="UP000532311"/>
    </source>
</evidence>
<dbReference type="EMBL" id="JAAQPF010000146">
    <property type="protein sequence ID" value="KAF5713561.1"/>
    <property type="molecule type" value="Genomic_DNA"/>
</dbReference>
<feature type="transmembrane region" description="Helical" evidence="5">
    <location>
        <begin position="732"/>
        <end position="751"/>
    </location>
</feature>
<feature type="transmembrane region" description="Helical" evidence="5">
    <location>
        <begin position="1001"/>
        <end position="1021"/>
    </location>
</feature>
<dbReference type="GO" id="GO:0016841">
    <property type="term" value="F:ammonia-lyase activity"/>
    <property type="evidence" value="ECO:0007669"/>
    <property type="project" value="InterPro"/>
</dbReference>
<feature type="transmembrane region" description="Helical" evidence="5">
    <location>
        <begin position="1105"/>
        <end position="1132"/>
    </location>
</feature>
<sequence>MSLHLSKQQKVWATIDELVSAKKRVELDGTSLSIAALVAISRYGLPFTVSKSHELAGRMSKSIDVLNENLDKHDIIYGLCVNTAPGGNADSRTRTSSRLQHSFFQHHQAGILPETVSGSAGQTINPQSLSETMVRALTVVRCNSLVRGHSAIRQDVVESLAMMTSQGITPLIPTRGSISASGDLSPLSYLGGLLEANEGIYARVPGPHGHSNIVPARQALEALALPPVALEPKEGLAIMNGTAVSTGYAALVIHDCHDLAIICQLLTSMAVEALSGMRSNFHQFISEVRPHAGQNEVASNIRDFFSGSKLCSADDIDSQGLAQDRYALRTAPQWIGPQLEDLCSAEAQISVELNSTTDNPLIDVSNNCVHHGGNFQAASITSAMEKTRTAITMLGRILFAQSGELVNPDLNKGLPPNLSADDPTVSFTCKGIEINMTAYYSELCFLANSVASHVQTADRNNQSVNSLALVSSRMTEKATELLAMMSASHLFTLCQALDLRARDEDFLQEAHKLMHKNLTDLFTGTLNSDEISTAVPSMWTTFRSSWQKNNTLEPNKRCQQVSSDIVSYLMDKFDFSTGKLAHILQRLQAWQNVLRNDLVSEYTSVRDAFFIKQSTHLYLSKSTVRLYNFVRNQLQVPFHRGLPDHPPLKDQSDHKQAAETIGTTLRIAMAPQYGPSRLKFRSSPNFIRGSVAIGLFTDLLLHGIIVPVLPFILHDRLHLPDSQAQLWASKLLAIYAASTVVFSIPSGWLADRCSTRRLPYLIGLFPLIIGTVLFSLGRSMAVLILSVLLQGTSAALVRAVGFAMAQESIGGMSGIWLTNQINSFGMIAQVIAPIVGGALYNATGMLGVFIVSLGALTIDLVLRLFVMETNKDTSNETNETPQDNTSRTCEPESWDYITESRALLPKANDTAGEPDGDIGPLVQAIPVLYCCRHSRFVIAMVSSATAAMFIGMLHATIPTEASRFLHFSPLQVGFLFMAFVAPCSLCGWFVGWAVDKYGTKIVATVGFTFLAFPLAVLGLPFHEFVAGHAKAGLFSIILLLNGIGLSIVILPSFVEASSVLQSCKKANPALYGANGSYAQLFGFHSAFFFLGLAAGPILGAPLTKYAGYTVTGIGFAFLSGVMAVLSFLFIGVKKETRDGRM</sequence>
<feature type="transmembrane region" description="Helical" evidence="5">
    <location>
        <begin position="782"/>
        <end position="800"/>
    </location>
</feature>
<name>A0A8H6DDJ6_9HYPO</name>
<comment type="caution">
    <text evidence="7">The sequence shown here is derived from an EMBL/GenBank/DDBJ whole genome shotgun (WGS) entry which is preliminary data.</text>
</comment>
<dbReference type="Gene3D" id="1.10.275.10">
    <property type="entry name" value="Fumarase/aspartase (N-terminal domain)"/>
    <property type="match status" value="1"/>
</dbReference>
<dbReference type="PANTHER" id="PTHR10362">
    <property type="entry name" value="HISTIDINE AMMONIA-LYASE"/>
    <property type="match status" value="1"/>
</dbReference>
<dbReference type="GO" id="GO:0005737">
    <property type="term" value="C:cytoplasm"/>
    <property type="evidence" value="ECO:0007669"/>
    <property type="project" value="InterPro"/>
</dbReference>
<proteinExistence type="inferred from homology"/>
<feature type="transmembrane region" description="Helical" evidence="5">
    <location>
        <begin position="686"/>
        <end position="712"/>
    </location>
</feature>
<comment type="similarity">
    <text evidence="2 4">Belongs to the PAL/histidase family.</text>
</comment>
<dbReference type="InterPro" id="IPR011701">
    <property type="entry name" value="MFS"/>
</dbReference>
<dbReference type="Proteomes" id="UP000532311">
    <property type="component" value="Unassembled WGS sequence"/>
</dbReference>
<dbReference type="InterPro" id="IPR023144">
    <property type="entry name" value="Phe_NH3-lyase_shielding_dom_sf"/>
</dbReference>
<organism evidence="7 8">
    <name type="scientific">Fusarium globosum</name>
    <dbReference type="NCBI Taxonomy" id="78864"/>
    <lineage>
        <taxon>Eukaryota</taxon>
        <taxon>Fungi</taxon>
        <taxon>Dikarya</taxon>
        <taxon>Ascomycota</taxon>
        <taxon>Pezizomycotina</taxon>
        <taxon>Sordariomycetes</taxon>
        <taxon>Hypocreomycetidae</taxon>
        <taxon>Hypocreales</taxon>
        <taxon>Nectriaceae</taxon>
        <taxon>Fusarium</taxon>
        <taxon>Fusarium fujikuroi species complex</taxon>
    </lineage>
</organism>
<feature type="transmembrane region" description="Helical" evidence="5">
    <location>
        <begin position="758"/>
        <end position="776"/>
    </location>
</feature>
<dbReference type="InterPro" id="IPR008948">
    <property type="entry name" value="L-Aspartase-like"/>
</dbReference>
<dbReference type="NCBIfam" id="TIGR01226">
    <property type="entry name" value="phe_am_lyase"/>
    <property type="match status" value="1"/>
</dbReference>
<dbReference type="CDD" id="cd17325">
    <property type="entry name" value="MFS_MdtG_SLC18_like"/>
    <property type="match status" value="1"/>
</dbReference>
<dbReference type="InterPro" id="IPR036259">
    <property type="entry name" value="MFS_trans_sf"/>
</dbReference>
<dbReference type="InterPro" id="IPR001106">
    <property type="entry name" value="Aromatic_Lyase"/>
</dbReference>
<gene>
    <name evidence="7" type="ORF">FGLOB1_3988</name>
</gene>
<evidence type="ECO:0000256" key="1">
    <source>
        <dbReference type="ARBA" id="ARBA00004141"/>
    </source>
</evidence>
<dbReference type="SUPFAM" id="SSF103473">
    <property type="entry name" value="MFS general substrate transporter"/>
    <property type="match status" value="1"/>
</dbReference>
<dbReference type="Gene3D" id="1.10.274.20">
    <property type="entry name" value="Phenylalanine ammonia-lyase 1, domain 3"/>
    <property type="match status" value="1"/>
</dbReference>
<dbReference type="Gene3D" id="1.20.1250.20">
    <property type="entry name" value="MFS general substrate transporter like domains"/>
    <property type="match status" value="2"/>
</dbReference>
<dbReference type="CDD" id="cd00332">
    <property type="entry name" value="PAL-HAL"/>
    <property type="match status" value="1"/>
</dbReference>
<dbReference type="InterPro" id="IPR024083">
    <property type="entry name" value="Fumarase/histidase_N"/>
</dbReference>
<dbReference type="GO" id="GO:0006559">
    <property type="term" value="P:L-phenylalanine catabolic process"/>
    <property type="evidence" value="ECO:0007669"/>
    <property type="project" value="InterPro"/>
</dbReference>
<reference evidence="7 8" key="1">
    <citation type="submission" date="2020-05" db="EMBL/GenBank/DDBJ databases">
        <title>Identification and distribution of gene clusters putatively required for synthesis of sphingolipid metabolism inhibitors in phylogenetically diverse species of the filamentous fungus Fusarium.</title>
        <authorList>
            <person name="Kim H.-S."/>
            <person name="Busman M."/>
            <person name="Brown D.W."/>
            <person name="Divon H."/>
            <person name="Uhlig S."/>
            <person name="Proctor R.H."/>
        </authorList>
    </citation>
    <scope>NUCLEOTIDE SEQUENCE [LARGE SCALE GENOMIC DNA]</scope>
    <source>
        <strain evidence="7 8">NRRL 26131</strain>
    </source>
</reference>
<dbReference type="PROSITE" id="PS00488">
    <property type="entry name" value="PAL_HISTIDASE"/>
    <property type="match status" value="1"/>
</dbReference>
<keyword evidence="5" id="KW-0812">Transmembrane</keyword>
<feature type="transmembrane region" description="Helical" evidence="5">
    <location>
        <begin position="846"/>
        <end position="866"/>
    </location>
</feature>
<dbReference type="AlphaFoldDB" id="A0A8H6DDJ6"/>
<evidence type="ECO:0000256" key="5">
    <source>
        <dbReference type="SAM" id="Phobius"/>
    </source>
</evidence>